<evidence type="ECO:0000256" key="2">
    <source>
        <dbReference type="ARBA" id="ARBA00023027"/>
    </source>
</evidence>
<protein>
    <submittedName>
        <fullName evidence="4">Glyoxylate/hydroxypyruvate reductase A</fullName>
    </submittedName>
</protein>
<dbReference type="AlphaFoldDB" id="A0A8J7UI32"/>
<reference evidence="4" key="1">
    <citation type="submission" date="2021-03" db="EMBL/GenBank/DDBJ databases">
        <title>Genome sequencing and assembly of Tianweitania sediminis.</title>
        <authorList>
            <person name="Chhetri G."/>
        </authorList>
    </citation>
    <scope>NUCLEOTIDE SEQUENCE</scope>
    <source>
        <strain evidence="4">Z8</strain>
    </source>
</reference>
<dbReference type="RefSeq" id="WP_209334508.1">
    <property type="nucleotide sequence ID" value="NZ_JAGIYY010000002.1"/>
</dbReference>
<dbReference type="GO" id="GO:0051287">
    <property type="term" value="F:NAD binding"/>
    <property type="evidence" value="ECO:0007669"/>
    <property type="project" value="InterPro"/>
</dbReference>
<dbReference type="PANTHER" id="PTHR43333">
    <property type="entry name" value="2-HACID_DH_C DOMAIN-CONTAINING PROTEIN"/>
    <property type="match status" value="1"/>
</dbReference>
<evidence type="ECO:0000313" key="4">
    <source>
        <dbReference type="EMBL" id="MBP0438468.1"/>
    </source>
</evidence>
<sequence length="317" mass="34539">MSEAERGRILFAATGTDTDLWVDILGQTGREVTVEPDGAQDPSIHYAVVWRQPQSILNRLPNLKAIFSLGAGVDHVLNDPTLPDLPIVRVVSENLTQYMVEYVVWRVMDHHRRGGEYRAAQAVGEWKEFDQPVSSGVSVGFMGLGELGGSAARALAPLGFKLNGWSRRRAAVEGVTTFAGPDELQPFLSETDILVVLLPLTAGTHGIIDYRVLSSLRRDNLIGGAVLINAGRGGLQKEADILRALEDGSLKEASLDVFEVEPLPAASPLWTHPRVFITPHAAAPSDPREVVRPMLAQMDSYDRGEPLQHLVDRAAGY</sequence>
<proteinExistence type="predicted"/>
<accession>A0A8J7UI32</accession>
<dbReference type="Pfam" id="PF02826">
    <property type="entry name" value="2-Hacid_dh_C"/>
    <property type="match status" value="1"/>
</dbReference>
<keyword evidence="1" id="KW-0560">Oxidoreductase</keyword>
<dbReference type="SUPFAM" id="SSF52283">
    <property type="entry name" value="Formate/glycerate dehydrogenase catalytic domain-like"/>
    <property type="match status" value="1"/>
</dbReference>
<dbReference type="InterPro" id="IPR036291">
    <property type="entry name" value="NAD(P)-bd_dom_sf"/>
</dbReference>
<feature type="domain" description="D-isomer specific 2-hydroxyacid dehydrogenase NAD-binding" evidence="3">
    <location>
        <begin position="106"/>
        <end position="282"/>
    </location>
</feature>
<comment type="caution">
    <text evidence="4">The sequence shown here is derived from an EMBL/GenBank/DDBJ whole genome shotgun (WGS) entry which is preliminary data.</text>
</comment>
<dbReference type="SUPFAM" id="SSF51735">
    <property type="entry name" value="NAD(P)-binding Rossmann-fold domains"/>
    <property type="match status" value="1"/>
</dbReference>
<dbReference type="Gene3D" id="3.40.50.720">
    <property type="entry name" value="NAD(P)-binding Rossmann-like Domain"/>
    <property type="match status" value="2"/>
</dbReference>
<keyword evidence="2" id="KW-0520">NAD</keyword>
<keyword evidence="5" id="KW-1185">Reference proteome</keyword>
<evidence type="ECO:0000313" key="5">
    <source>
        <dbReference type="Proteomes" id="UP000666240"/>
    </source>
</evidence>
<evidence type="ECO:0000259" key="3">
    <source>
        <dbReference type="Pfam" id="PF02826"/>
    </source>
</evidence>
<gene>
    <name evidence="4" type="ORF">J5Y06_07390</name>
</gene>
<name>A0A8J7UI32_9HYPH</name>
<dbReference type="EMBL" id="JAGIYY010000002">
    <property type="protein sequence ID" value="MBP0438468.1"/>
    <property type="molecule type" value="Genomic_DNA"/>
</dbReference>
<dbReference type="PANTHER" id="PTHR43333:SF1">
    <property type="entry name" value="D-ISOMER SPECIFIC 2-HYDROXYACID DEHYDROGENASE NAD-BINDING DOMAIN-CONTAINING PROTEIN"/>
    <property type="match status" value="1"/>
</dbReference>
<organism evidence="4 5">
    <name type="scientific">Tianweitania sediminis</name>
    <dbReference type="NCBI Taxonomy" id="1502156"/>
    <lineage>
        <taxon>Bacteria</taxon>
        <taxon>Pseudomonadati</taxon>
        <taxon>Pseudomonadota</taxon>
        <taxon>Alphaproteobacteria</taxon>
        <taxon>Hyphomicrobiales</taxon>
        <taxon>Phyllobacteriaceae</taxon>
        <taxon>Tianweitania</taxon>
    </lineage>
</organism>
<dbReference type="GO" id="GO:0016491">
    <property type="term" value="F:oxidoreductase activity"/>
    <property type="evidence" value="ECO:0007669"/>
    <property type="project" value="UniProtKB-KW"/>
</dbReference>
<evidence type="ECO:0000256" key="1">
    <source>
        <dbReference type="ARBA" id="ARBA00023002"/>
    </source>
</evidence>
<dbReference type="Proteomes" id="UP000666240">
    <property type="component" value="Unassembled WGS sequence"/>
</dbReference>
<dbReference type="InterPro" id="IPR006140">
    <property type="entry name" value="D-isomer_DH_NAD-bd"/>
</dbReference>
<dbReference type="CDD" id="cd12164">
    <property type="entry name" value="GDH_like_2"/>
    <property type="match status" value="1"/>
</dbReference>